<dbReference type="Proteomes" id="UP000832041">
    <property type="component" value="Chromosome"/>
</dbReference>
<keyword evidence="4" id="KW-0067">ATP-binding</keyword>
<evidence type="ECO:0000313" key="5">
    <source>
        <dbReference type="Proteomes" id="UP000832041"/>
    </source>
</evidence>
<dbReference type="InterPro" id="IPR000330">
    <property type="entry name" value="SNF2_N"/>
</dbReference>
<dbReference type="CDD" id="cd18793">
    <property type="entry name" value="SF2_C_SNF"/>
    <property type="match status" value="1"/>
</dbReference>
<proteinExistence type="predicted"/>
<dbReference type="PROSITE" id="PS51194">
    <property type="entry name" value="HELICASE_CTER"/>
    <property type="match status" value="1"/>
</dbReference>
<gene>
    <name evidence="4" type="ORF">FOF52_08035</name>
</gene>
<dbReference type="EMBL" id="CP051627">
    <property type="protein sequence ID" value="UPT20914.1"/>
    <property type="molecule type" value="Genomic_DNA"/>
</dbReference>
<dbReference type="InterPro" id="IPR038718">
    <property type="entry name" value="SNF2-like_sf"/>
</dbReference>
<dbReference type="RefSeq" id="WP_248593209.1">
    <property type="nucleotide sequence ID" value="NZ_BAABEB010000027.1"/>
</dbReference>
<evidence type="ECO:0000313" key="4">
    <source>
        <dbReference type="EMBL" id="UPT20914.1"/>
    </source>
</evidence>
<keyword evidence="5" id="KW-1185">Reference proteome</keyword>
<evidence type="ECO:0000259" key="3">
    <source>
        <dbReference type="PROSITE" id="PS51194"/>
    </source>
</evidence>
<dbReference type="InterPro" id="IPR049730">
    <property type="entry name" value="SNF2/RAD54-like_C"/>
</dbReference>
<feature type="domain" description="Helicase C-terminal" evidence="3">
    <location>
        <begin position="771"/>
        <end position="925"/>
    </location>
</feature>
<dbReference type="Pfam" id="PF12419">
    <property type="entry name" value="DUF3670"/>
    <property type="match status" value="1"/>
</dbReference>
<dbReference type="Gene3D" id="3.40.50.10810">
    <property type="entry name" value="Tandem AAA-ATPase domain"/>
    <property type="match status" value="1"/>
</dbReference>
<name>A0ABY4KZQ2_THEAE</name>
<dbReference type="Pfam" id="PF00271">
    <property type="entry name" value="Helicase_C"/>
    <property type="match status" value="1"/>
</dbReference>
<dbReference type="Gene3D" id="3.40.50.300">
    <property type="entry name" value="P-loop containing nucleotide triphosphate hydrolases"/>
    <property type="match status" value="1"/>
</dbReference>
<dbReference type="GO" id="GO:0004386">
    <property type="term" value="F:helicase activity"/>
    <property type="evidence" value="ECO:0007669"/>
    <property type="project" value="UniProtKB-KW"/>
</dbReference>
<sequence length="939" mass="101477">MTAIAPSTARRLARYAVTVEPGDPPRTTTLVLWNPDGTEPDADTGEPDTVTVALPHGDSVRTVTVPALRLDITEALPVLLAARSSPHAHPAAAFWGTVAATALGLVARGRLLPGLSDTDHDAWRIGPLDADHTRTLQALADAMPPSARAVPLPDTDPPLLPLAEPLVRGLADAVADTLVRTPAAPRLTGAAPFTAAEPQRVTRLRTWTDRVTAELDTGVRLSLRVELPDGAENWDDLPEDVALRAAVQVHSRTDPGLVVDAADLWRNEETALGPRARLDTTLALRRAAPAWPPLEQLLDTNVPDALTLTDADLDDLLGTAAERLAEAGVDVHWPRSLTRDLTAAAVVRDTDTSHGTGPGLGTEPFALDWRITLDGTELTAAELDRVAEAHRPLVRLRGRWALLPSDLLRRARRRGHTPLAPVDALAAALTGTVEVDGTQVPLTATGRLERLRELLSDPDSGEEPVTPPAALAAPLRDYQLRGLRWLDRMTRLGLGCCLADDMGLGKTVTLIALHLLRAERAEQPGATLVVCPASLLGNWEREIRRFAPATPVHRFHGSDRELAPEPGSVTLTTYGTLRVDTARLTGIDWDLVAADEAQHVKNPASATARALRRLPSAARVALTGTPVENNLTELWAILDWTTPGLLGPLGRFRARWADAVESGTDPSSAARLARLVRPFLLRRRKSDPGIAPELPPKTETDHPIALTPEQAGLYEALVRESMERVRASSGMARRGLVMALLTGLKQICNHPAQYLKESAPRLPGRSGKLDLLDELLTTILAEDGAALVFTQYVAMARLIERHLRDRGVPALLLHGGTPVARREELVRAFQDGQAPVLLLSLRAAGTGLNLTRADHVVHYDRWWNPAVEEQATDRAHRIGQARPVQVHRLVTEGTVEERIAAMLEAKRGLAEAVLASGEAALSELTDTELAELVELRRNR</sequence>
<feature type="domain" description="Helicase ATP-binding" evidence="2">
    <location>
        <begin position="487"/>
        <end position="644"/>
    </location>
</feature>
<dbReference type="SUPFAM" id="SSF52540">
    <property type="entry name" value="P-loop containing nucleoside triphosphate hydrolases"/>
    <property type="match status" value="2"/>
</dbReference>
<evidence type="ECO:0000259" key="2">
    <source>
        <dbReference type="PROSITE" id="PS51192"/>
    </source>
</evidence>
<dbReference type="SMART" id="SM00490">
    <property type="entry name" value="HELICc"/>
    <property type="match status" value="1"/>
</dbReference>
<organism evidence="4 5">
    <name type="scientific">Thermobifida alba</name>
    <name type="common">Thermomonospora alba</name>
    <dbReference type="NCBI Taxonomy" id="53522"/>
    <lineage>
        <taxon>Bacteria</taxon>
        <taxon>Bacillati</taxon>
        <taxon>Actinomycetota</taxon>
        <taxon>Actinomycetes</taxon>
        <taxon>Streptosporangiales</taxon>
        <taxon>Nocardiopsidaceae</taxon>
        <taxon>Thermobifida</taxon>
    </lineage>
</organism>
<dbReference type="InterPro" id="IPR022138">
    <property type="entry name" value="DUF3670"/>
</dbReference>
<dbReference type="InterPro" id="IPR027417">
    <property type="entry name" value="P-loop_NTPase"/>
</dbReference>
<dbReference type="PANTHER" id="PTHR10799">
    <property type="entry name" value="SNF2/RAD54 HELICASE FAMILY"/>
    <property type="match status" value="1"/>
</dbReference>
<dbReference type="InterPro" id="IPR014001">
    <property type="entry name" value="Helicase_ATP-bd"/>
</dbReference>
<accession>A0ABY4KZQ2</accession>
<keyword evidence="1" id="KW-0378">Hydrolase</keyword>
<evidence type="ECO:0000256" key="1">
    <source>
        <dbReference type="ARBA" id="ARBA00022801"/>
    </source>
</evidence>
<protein>
    <submittedName>
        <fullName evidence="4">DEAD/DEAH box helicase</fullName>
    </submittedName>
</protein>
<dbReference type="PROSITE" id="PS51192">
    <property type="entry name" value="HELICASE_ATP_BIND_1"/>
    <property type="match status" value="1"/>
</dbReference>
<keyword evidence="4" id="KW-0347">Helicase</keyword>
<dbReference type="InterPro" id="IPR001650">
    <property type="entry name" value="Helicase_C-like"/>
</dbReference>
<reference evidence="4 5" key="1">
    <citation type="submission" date="2020-04" db="EMBL/GenBank/DDBJ databases">
        <title>Thermobifida alba genome sequencing and assembly.</title>
        <authorList>
            <person name="Luzics S."/>
            <person name="Horvath B."/>
            <person name="Nagy I."/>
            <person name="Toth A."/>
            <person name="Nagy I."/>
            <person name="Kukolya J."/>
        </authorList>
    </citation>
    <scope>NUCLEOTIDE SEQUENCE [LARGE SCALE GENOMIC DNA]</scope>
    <source>
        <strain evidence="4 5">DSM 43795</strain>
    </source>
</reference>
<dbReference type="SMART" id="SM00487">
    <property type="entry name" value="DEXDc"/>
    <property type="match status" value="1"/>
</dbReference>
<dbReference type="Pfam" id="PF00176">
    <property type="entry name" value="SNF2-rel_dom"/>
    <property type="match status" value="1"/>
</dbReference>
<keyword evidence="4" id="KW-0547">Nucleotide-binding</keyword>